<proteinExistence type="predicted"/>
<gene>
    <name evidence="1" type="ordered locus">cgR_1935</name>
</gene>
<dbReference type="EMBL" id="AP009044">
    <property type="protein sequence ID" value="BAF54931.1"/>
    <property type="molecule type" value="Genomic_DNA"/>
</dbReference>
<dbReference type="Proteomes" id="UP000006698">
    <property type="component" value="Chromosome"/>
</dbReference>
<name>A0AB72VBW9_CORGB</name>
<accession>A0AB72VBW9</accession>
<dbReference type="KEGG" id="cgt:cgR_1935"/>
<evidence type="ECO:0000313" key="1">
    <source>
        <dbReference type="EMBL" id="BAF54931.1"/>
    </source>
</evidence>
<organism evidence="1">
    <name type="scientific">Corynebacterium glutamicum (strain R)</name>
    <dbReference type="NCBI Taxonomy" id="340322"/>
    <lineage>
        <taxon>Bacteria</taxon>
        <taxon>Bacillati</taxon>
        <taxon>Actinomycetota</taxon>
        <taxon>Actinomycetes</taxon>
        <taxon>Mycobacteriales</taxon>
        <taxon>Corynebacteriaceae</taxon>
        <taxon>Corynebacterium</taxon>
    </lineage>
</organism>
<sequence>MVERNMTTMREVSTDLNILIVPSEWEKVLENLPATLSESGFAASEIHSQIVDLTCEPDNMLVTQFSQLEGHPPIVEVLHRLVINGSSDLELKDLTKKVVGALPQGIYWYGTSLEGATEPGVNASCAWQHRG</sequence>
<protein>
    <submittedName>
        <fullName evidence="1">Uncharacterized protein</fullName>
    </submittedName>
</protein>
<dbReference type="AlphaFoldDB" id="A0AB72VBW9"/>
<reference evidence="1" key="1">
    <citation type="journal article" date="2007" name="Microbiology">
        <title>Comparative analysis of the Corynebacterium glutamicum group and complete genome sequence of strain R.</title>
        <authorList>
            <person name="Yukawa H."/>
            <person name="Omumasaba C.A."/>
            <person name="Nonaka H."/>
            <person name="Kos P."/>
            <person name="Okai N."/>
            <person name="Suzuki N."/>
            <person name="Suda M."/>
            <person name="Tsuge Y."/>
            <person name="Watanabe J."/>
            <person name="Ikeda Y."/>
            <person name="Vertes A.A."/>
            <person name="Inui M."/>
        </authorList>
    </citation>
    <scope>NUCLEOTIDE SEQUENCE</scope>
    <source>
        <strain evidence="1">R</strain>
    </source>
</reference>